<dbReference type="EMBL" id="JBAMIC010000008">
    <property type="protein sequence ID" value="KAK7104471.1"/>
    <property type="molecule type" value="Genomic_DNA"/>
</dbReference>
<evidence type="ECO:0000313" key="3">
    <source>
        <dbReference type="Proteomes" id="UP001374579"/>
    </source>
</evidence>
<dbReference type="Proteomes" id="UP001374579">
    <property type="component" value="Unassembled WGS sequence"/>
</dbReference>
<keyword evidence="3" id="KW-1185">Reference proteome</keyword>
<evidence type="ECO:0000256" key="1">
    <source>
        <dbReference type="SAM" id="MobiDB-lite"/>
    </source>
</evidence>
<proteinExistence type="predicted"/>
<organism evidence="2 3">
    <name type="scientific">Littorina saxatilis</name>
    <dbReference type="NCBI Taxonomy" id="31220"/>
    <lineage>
        <taxon>Eukaryota</taxon>
        <taxon>Metazoa</taxon>
        <taxon>Spiralia</taxon>
        <taxon>Lophotrochozoa</taxon>
        <taxon>Mollusca</taxon>
        <taxon>Gastropoda</taxon>
        <taxon>Caenogastropoda</taxon>
        <taxon>Littorinimorpha</taxon>
        <taxon>Littorinoidea</taxon>
        <taxon>Littorinidae</taxon>
        <taxon>Littorina</taxon>
    </lineage>
</organism>
<sequence length="168" mass="18274">MSGKVHALEQAPTSTSLFTASAHKTHNNGIIPLGMDNHDYVNKQHDVISTSSQNGGVLRKEGAATPSSVSPVESKDAPCDGETEDDETKEPLALCKFFVQRYKLAFGKLDLCCSQLGLQWNPPLKASNKSEKFKSYVTGEATGPFTADSAPELLAFKSQHQWIVEFCL</sequence>
<name>A0AAN9BE63_9CAEN</name>
<protein>
    <submittedName>
        <fullName evidence="2">Uncharacterized protein</fullName>
    </submittedName>
</protein>
<feature type="region of interest" description="Disordered" evidence="1">
    <location>
        <begin position="51"/>
        <end position="86"/>
    </location>
</feature>
<dbReference type="AlphaFoldDB" id="A0AAN9BE63"/>
<comment type="caution">
    <text evidence="2">The sequence shown here is derived from an EMBL/GenBank/DDBJ whole genome shotgun (WGS) entry which is preliminary data.</text>
</comment>
<accession>A0AAN9BE63</accession>
<reference evidence="2 3" key="1">
    <citation type="submission" date="2024-02" db="EMBL/GenBank/DDBJ databases">
        <title>Chromosome-scale genome assembly of the rough periwinkle Littorina saxatilis.</title>
        <authorList>
            <person name="De Jode A."/>
            <person name="Faria R."/>
            <person name="Formenti G."/>
            <person name="Sims Y."/>
            <person name="Smith T.P."/>
            <person name="Tracey A."/>
            <person name="Wood J.M.D."/>
            <person name="Zagrodzka Z.B."/>
            <person name="Johannesson K."/>
            <person name="Butlin R.K."/>
            <person name="Leder E.H."/>
        </authorList>
    </citation>
    <scope>NUCLEOTIDE SEQUENCE [LARGE SCALE GENOMIC DNA]</scope>
    <source>
        <strain evidence="2">Snail1</strain>
        <tissue evidence="2">Muscle</tissue>
    </source>
</reference>
<evidence type="ECO:0000313" key="2">
    <source>
        <dbReference type="EMBL" id="KAK7104471.1"/>
    </source>
</evidence>
<gene>
    <name evidence="2" type="ORF">V1264_019183</name>
</gene>